<dbReference type="GO" id="GO:0005886">
    <property type="term" value="C:plasma membrane"/>
    <property type="evidence" value="ECO:0007669"/>
    <property type="project" value="TreeGrafter"/>
</dbReference>
<keyword evidence="5" id="KW-1185">Reference proteome</keyword>
<dbReference type="Pfam" id="PF01266">
    <property type="entry name" value="DAO"/>
    <property type="match status" value="1"/>
</dbReference>
<keyword evidence="2" id="KW-0560">Oxidoreductase</keyword>
<comment type="caution">
    <text evidence="4">The sequence shown here is derived from an EMBL/GenBank/DDBJ whole genome shotgun (WGS) entry which is preliminary data.</text>
</comment>
<sequence length="442" mass="48453">MPAIKRVVTDSRLPKTADVCVIGGGVAGVSTALELVERGLDVVLLEKGEIAAEQSSRNWGWCRQMGRDPREIPLIQISMAIWDGMDQRVEGQTGFTRCGILYLCEDEKQLAAKNDWYEKNARPAGLATRMIGAAEANELQPGCTKPWKGALYTPNDGRAEPFVAVPLMAEAFRRKGGKLFTNCAVRGLETKAGRISSVVTEKGAIACDTVVLAGGAWSRRFCHNLGIELPQLTVLNSVMRTEPIDTGLTRTCSGGGFTFRKRMDGGYTVTDNHFSVADIVPDSFRLFREFLPALMLDWSGLRLRLGKRFIEEAKLKRRWALDEVSPFEQVRILDPEPVNEVLDKAAAALKEYYPVFKPMKIAERWGGAIDAVPDAVPIISKVEKLPGFHLCTGFSGHGFGLGPGAGRLMAEIVTGAKTCVDPSPFRYTRFFDGTNPRPTTGL</sequence>
<reference evidence="5" key="1">
    <citation type="submission" date="2018-06" db="EMBL/GenBank/DDBJ databases">
        <title>Aestuariibacter litoralis strain KCTC 52945T.</title>
        <authorList>
            <person name="Li X."/>
            <person name="Salam N."/>
            <person name="Li J.-L."/>
            <person name="Chen Y.-M."/>
            <person name="Yang Z.-W."/>
            <person name="Zhang L.-Y."/>
            <person name="Han M.-X."/>
            <person name="Xiao M."/>
            <person name="Li W.-J."/>
        </authorList>
    </citation>
    <scope>NUCLEOTIDE SEQUENCE [LARGE SCALE GENOMIC DNA]</scope>
    <source>
        <strain evidence="5">KCTC 52945</strain>
    </source>
</reference>
<accession>A0A2W2AIQ8</accession>
<organism evidence="4 5">
    <name type="scientific">Aestuariivirga litoralis</name>
    <dbReference type="NCBI Taxonomy" id="2650924"/>
    <lineage>
        <taxon>Bacteria</taxon>
        <taxon>Pseudomonadati</taxon>
        <taxon>Pseudomonadota</taxon>
        <taxon>Alphaproteobacteria</taxon>
        <taxon>Hyphomicrobiales</taxon>
        <taxon>Aestuariivirgaceae</taxon>
        <taxon>Aestuariivirga</taxon>
    </lineage>
</organism>
<evidence type="ECO:0000259" key="3">
    <source>
        <dbReference type="Pfam" id="PF01266"/>
    </source>
</evidence>
<dbReference type="GO" id="GO:0005737">
    <property type="term" value="C:cytoplasm"/>
    <property type="evidence" value="ECO:0007669"/>
    <property type="project" value="TreeGrafter"/>
</dbReference>
<evidence type="ECO:0000256" key="1">
    <source>
        <dbReference type="ARBA" id="ARBA00009410"/>
    </source>
</evidence>
<name>A0A2W2AIQ8_9HYPH</name>
<dbReference type="PANTHER" id="PTHR13847:SF280">
    <property type="entry name" value="D-AMINO ACID DEHYDROGENASE"/>
    <property type="match status" value="1"/>
</dbReference>
<dbReference type="AlphaFoldDB" id="A0A2W2AIQ8"/>
<protein>
    <submittedName>
        <fullName evidence="4">D-amino-acid oxidase</fullName>
    </submittedName>
</protein>
<dbReference type="InterPro" id="IPR036188">
    <property type="entry name" value="FAD/NAD-bd_sf"/>
</dbReference>
<evidence type="ECO:0000313" key="4">
    <source>
        <dbReference type="EMBL" id="PZF75325.1"/>
    </source>
</evidence>
<evidence type="ECO:0000313" key="5">
    <source>
        <dbReference type="Proteomes" id="UP000248795"/>
    </source>
</evidence>
<dbReference type="Gene3D" id="3.30.9.10">
    <property type="entry name" value="D-Amino Acid Oxidase, subunit A, domain 2"/>
    <property type="match status" value="1"/>
</dbReference>
<dbReference type="Proteomes" id="UP000248795">
    <property type="component" value="Unassembled WGS sequence"/>
</dbReference>
<evidence type="ECO:0000256" key="2">
    <source>
        <dbReference type="ARBA" id="ARBA00023002"/>
    </source>
</evidence>
<dbReference type="GO" id="GO:0008718">
    <property type="term" value="F:D-amino-acid dehydrogenase activity"/>
    <property type="evidence" value="ECO:0007669"/>
    <property type="project" value="TreeGrafter"/>
</dbReference>
<comment type="similarity">
    <text evidence="1">Belongs to the DadA oxidoreductase family.</text>
</comment>
<dbReference type="InterPro" id="IPR006076">
    <property type="entry name" value="FAD-dep_OxRdtase"/>
</dbReference>
<dbReference type="EMBL" id="QKVK01000012">
    <property type="protein sequence ID" value="PZF75325.1"/>
    <property type="molecule type" value="Genomic_DNA"/>
</dbReference>
<feature type="domain" description="FAD dependent oxidoreductase" evidence="3">
    <location>
        <begin position="18"/>
        <end position="411"/>
    </location>
</feature>
<dbReference type="RefSeq" id="WP_111200150.1">
    <property type="nucleotide sequence ID" value="NZ_QKVK01000012.1"/>
</dbReference>
<dbReference type="SUPFAM" id="SSF51905">
    <property type="entry name" value="FAD/NAD(P)-binding domain"/>
    <property type="match status" value="1"/>
</dbReference>
<dbReference type="PANTHER" id="PTHR13847">
    <property type="entry name" value="SARCOSINE DEHYDROGENASE-RELATED"/>
    <property type="match status" value="1"/>
</dbReference>
<dbReference type="GO" id="GO:0055130">
    <property type="term" value="P:D-alanine catabolic process"/>
    <property type="evidence" value="ECO:0007669"/>
    <property type="project" value="TreeGrafter"/>
</dbReference>
<gene>
    <name evidence="4" type="ORF">DK847_18925</name>
</gene>
<proteinExistence type="inferred from homology"/>
<dbReference type="Gene3D" id="3.50.50.60">
    <property type="entry name" value="FAD/NAD(P)-binding domain"/>
    <property type="match status" value="1"/>
</dbReference>